<organism evidence="3 4">
    <name type="scientific">Natrinema versiforme</name>
    <dbReference type="NCBI Taxonomy" id="88724"/>
    <lineage>
        <taxon>Archaea</taxon>
        <taxon>Methanobacteriati</taxon>
        <taxon>Methanobacteriota</taxon>
        <taxon>Stenosarchaea group</taxon>
        <taxon>Halobacteria</taxon>
        <taxon>Halobacteriales</taxon>
        <taxon>Natrialbaceae</taxon>
        <taxon>Natrinema</taxon>
    </lineage>
</organism>
<dbReference type="KEGG" id="nvr:FEJ81_19290"/>
<dbReference type="PANTHER" id="PTHR46018:SF3">
    <property type="entry name" value="ARYLSULFATASE"/>
    <property type="match status" value="1"/>
</dbReference>
<dbReference type="GO" id="GO:0042781">
    <property type="term" value="F:3'-tRNA processing endoribonuclease activity"/>
    <property type="evidence" value="ECO:0007669"/>
    <property type="project" value="TreeGrafter"/>
</dbReference>
<geneLocation type="plasmid" evidence="4">
    <name>pnve500</name>
</geneLocation>
<name>A0A4P8WRM2_9EURY</name>
<evidence type="ECO:0000259" key="2">
    <source>
        <dbReference type="SMART" id="SM00849"/>
    </source>
</evidence>
<evidence type="ECO:0000313" key="3">
    <source>
        <dbReference type="EMBL" id="QCS44771.1"/>
    </source>
</evidence>
<proteinExistence type="predicted"/>
<dbReference type="AlphaFoldDB" id="A0A4P8WRM2"/>
<dbReference type="OrthoDB" id="73420at2157"/>
<dbReference type="CDD" id="cd07719">
    <property type="entry name" value="arylsulfatase_AtsA-like_MBL-fold"/>
    <property type="match status" value="1"/>
</dbReference>
<evidence type="ECO:0000256" key="1">
    <source>
        <dbReference type="ARBA" id="ARBA00022801"/>
    </source>
</evidence>
<accession>A0A4P8WRM2</accession>
<dbReference type="SUPFAM" id="SSF56281">
    <property type="entry name" value="Metallo-hydrolase/oxidoreductase"/>
    <property type="match status" value="1"/>
</dbReference>
<dbReference type="PANTHER" id="PTHR46018">
    <property type="entry name" value="ZINC PHOSPHODIESTERASE ELAC PROTEIN 1"/>
    <property type="match status" value="1"/>
</dbReference>
<protein>
    <submittedName>
        <fullName evidence="3">MBL fold metallo-hydrolase</fullName>
    </submittedName>
</protein>
<sequence>MEITLVGTGSPVPISARGGTSLVIDVADDTVMIDCGPKTVYGLMDADVDMGEIETLFFTHHHMDHNASFFHFAFTSWTEAGRGSLTVYGPDGTDRLVDALYDVYAEDIEYRKDIYPTDGISDIETELVTDGFSRQMDGWEIDALPVEHSIETYAYRFEEHETGSSIVFSGDTRKIPSLAEFAADADILVQDCNTAPVDEDRVPNADEQFVWPQHAAGEEGLDRSTLTANHCDATDAGEIAEDAGVQTLVLTHIMPYRDLDAMQRDAESVFDGDVVVAEDGLTLTP</sequence>
<dbReference type="InterPro" id="IPR044094">
    <property type="entry name" value="AtsA-like_MBL-fold"/>
</dbReference>
<reference evidence="4" key="1">
    <citation type="submission" date="2019-05" db="EMBL/GenBank/DDBJ databases">
        <title>Genome sequence and methylation pattern of the halophilic Archaeon Natrinema versiforme BOL5-4.</title>
        <authorList>
            <person name="DasSarma P."/>
            <person name="Anton B.P."/>
            <person name="DasSarma S.L."/>
            <person name="Martinez F.L."/>
            <person name="Guzman D."/>
            <person name="Roberts R.J."/>
            <person name="DasSarma S."/>
        </authorList>
    </citation>
    <scope>NUCLEOTIDE SEQUENCE [LARGE SCALE GENOMIC DNA]</scope>
    <source>
        <strain evidence="4">BOL5-4</strain>
        <plasmid evidence="4">pnve500</plasmid>
    </source>
</reference>
<dbReference type="Pfam" id="PF23023">
    <property type="entry name" value="Anti-Pycsar_Apyc1"/>
    <property type="match status" value="1"/>
</dbReference>
<gene>
    <name evidence="3" type="ORF">FEJ81_19290</name>
</gene>
<dbReference type="EMBL" id="CP040331">
    <property type="protein sequence ID" value="QCS44771.1"/>
    <property type="molecule type" value="Genomic_DNA"/>
</dbReference>
<dbReference type="InterPro" id="IPR036866">
    <property type="entry name" value="RibonucZ/Hydroxyglut_hydro"/>
</dbReference>
<dbReference type="SMART" id="SM00849">
    <property type="entry name" value="Lactamase_B"/>
    <property type="match status" value="1"/>
</dbReference>
<feature type="domain" description="Metallo-beta-lactamase" evidence="2">
    <location>
        <begin position="18"/>
        <end position="214"/>
    </location>
</feature>
<keyword evidence="3" id="KW-0614">Plasmid</keyword>
<dbReference type="Proteomes" id="UP000302218">
    <property type="component" value="Plasmid pNVE500"/>
</dbReference>
<keyword evidence="1 3" id="KW-0378">Hydrolase</keyword>
<dbReference type="Gene3D" id="3.60.15.10">
    <property type="entry name" value="Ribonuclease Z/Hydroxyacylglutathione hydrolase-like"/>
    <property type="match status" value="1"/>
</dbReference>
<evidence type="ECO:0000313" key="4">
    <source>
        <dbReference type="Proteomes" id="UP000302218"/>
    </source>
</evidence>
<dbReference type="InterPro" id="IPR001279">
    <property type="entry name" value="Metallo-B-lactamas"/>
</dbReference>